<evidence type="ECO:0000313" key="7">
    <source>
        <dbReference type="Proteomes" id="UP000031386"/>
    </source>
</evidence>
<keyword evidence="7" id="KW-1185">Reference proteome</keyword>
<keyword evidence="3" id="KW-0444">Lipid biosynthesis</keyword>
<dbReference type="EMBL" id="CP101412">
    <property type="protein sequence ID" value="WBB30173.1"/>
    <property type="molecule type" value="Genomic_DNA"/>
</dbReference>
<comment type="subcellular location">
    <subcellularLocation>
        <location evidence="3">Cytoplasm</location>
    </subcellularLocation>
</comment>
<sequence>MVFEKVKEFLQNAFKGKEINLDTKFREDLQADSIKVLSVIMDIEDEYNLELDEETIRSIVTVRDLVEYIEKNI</sequence>
<dbReference type="Proteomes" id="UP001210690">
    <property type="component" value="Chromosome"/>
</dbReference>
<evidence type="ECO:0000256" key="1">
    <source>
        <dbReference type="ARBA" id="ARBA00022450"/>
    </source>
</evidence>
<dbReference type="STRING" id="33033.NW74_03895"/>
<dbReference type="KEGG" id="pmic:NW74_03895"/>
<keyword evidence="2 3" id="KW-0597">Phosphoprotein</keyword>
<evidence type="ECO:0000313" key="6">
    <source>
        <dbReference type="EMBL" id="WBB30173.1"/>
    </source>
</evidence>
<accession>A0A0B4S165</accession>
<organism evidence="5 7">
    <name type="scientific">Parvimonas micra</name>
    <dbReference type="NCBI Taxonomy" id="33033"/>
    <lineage>
        <taxon>Bacteria</taxon>
        <taxon>Bacillati</taxon>
        <taxon>Bacillota</taxon>
        <taxon>Tissierellia</taxon>
        <taxon>Tissierellales</taxon>
        <taxon>Peptoniphilaceae</taxon>
        <taxon>Parvimonas</taxon>
    </lineage>
</organism>
<feature type="domain" description="Carrier" evidence="4">
    <location>
        <begin position="1"/>
        <end position="73"/>
    </location>
</feature>
<dbReference type="UniPathway" id="UPA00094"/>
<evidence type="ECO:0000256" key="2">
    <source>
        <dbReference type="ARBA" id="ARBA00022553"/>
    </source>
</evidence>
<gene>
    <name evidence="3" type="primary">acpP</name>
    <name evidence="6" type="ORF">NM222_04135</name>
    <name evidence="5" type="ORF">NW74_03895</name>
</gene>
<dbReference type="GeneID" id="93385642"/>
<dbReference type="Pfam" id="PF00550">
    <property type="entry name" value="PP-binding"/>
    <property type="match status" value="1"/>
</dbReference>
<dbReference type="OrthoDB" id="9804551at2"/>
<keyword evidence="3" id="KW-0443">Lipid metabolism</keyword>
<reference evidence="6" key="2">
    <citation type="submission" date="2022-07" db="EMBL/GenBank/DDBJ databases">
        <title>Parvimonas micra travels from the subgingival sulcus of the human oral cavity to the colorectal adenocarcinoma.</title>
        <authorList>
            <person name="Conde-Perez K."/>
            <person name="Buetas E."/>
            <person name="Aja-Macaya P."/>
            <person name="Martin-De Arribas E."/>
            <person name="Iglesias-Corras I."/>
            <person name="Trigo-Tasende N."/>
            <person name="Nasser-Ali M."/>
            <person name="Estevez L.S."/>
            <person name="Rumbo-Feal S."/>
            <person name="Otero-Alen B."/>
            <person name="Noguera J.F."/>
            <person name="Concha A."/>
            <person name="Pardinas-Lopez S."/>
            <person name="Carda-Dieguez M."/>
            <person name="Gomez-Randulfe I."/>
            <person name="Martinez-Lago N."/>
            <person name="Ladra S."/>
            <person name="Aparicio L.A."/>
            <person name="Bou G."/>
            <person name="Mira A."/>
            <person name="Vallejo J.A."/>
            <person name="Poza M."/>
        </authorList>
    </citation>
    <scope>NUCLEOTIDE SEQUENCE</scope>
    <source>
        <strain evidence="6">PM102KC-G-1</strain>
    </source>
</reference>
<name>A0A0B4S165_9FIRM</name>
<dbReference type="Gene3D" id="1.10.1200.10">
    <property type="entry name" value="ACP-like"/>
    <property type="match status" value="1"/>
</dbReference>
<dbReference type="PROSITE" id="PS50075">
    <property type="entry name" value="CARRIER"/>
    <property type="match status" value="1"/>
</dbReference>
<proteinExistence type="inferred from homology"/>
<protein>
    <recommendedName>
        <fullName evidence="3">Acyl carrier protein</fullName>
        <shortName evidence="3">ACP</shortName>
    </recommendedName>
</protein>
<keyword evidence="3" id="KW-0276">Fatty acid metabolism</keyword>
<reference evidence="5 7" key="1">
    <citation type="submission" date="2014-10" db="EMBL/GenBank/DDBJ databases">
        <title>Complete genome sequence of Parvimonas micra KCOM 1535 (= ChDC B708).</title>
        <authorList>
            <person name="Kook J.-K."/>
            <person name="Park S.-N."/>
            <person name="Lim Y.K."/>
            <person name="Roh H."/>
        </authorList>
    </citation>
    <scope>NUCLEOTIDE SEQUENCE [LARGE SCALE GENOMIC DNA]</scope>
    <source>
        <strain evidence="5">KCOM 1535</strain>
        <strain evidence="7">KCOM 1535 / ChDC B708</strain>
    </source>
</reference>
<comment type="similarity">
    <text evidence="3">Belongs to the acyl carrier protein (ACP) family.</text>
</comment>
<keyword evidence="3" id="KW-0963">Cytoplasm</keyword>
<keyword evidence="3" id="KW-0275">Fatty acid biosynthesis</keyword>
<comment type="function">
    <text evidence="3">Carrier of the growing fatty acid chain in fatty acid biosynthesis.</text>
</comment>
<evidence type="ECO:0000256" key="3">
    <source>
        <dbReference type="HAMAP-Rule" id="MF_01217"/>
    </source>
</evidence>
<dbReference type="EMBL" id="CP009761">
    <property type="protein sequence ID" value="AIZ36538.1"/>
    <property type="molecule type" value="Genomic_DNA"/>
</dbReference>
<comment type="PTM">
    <text evidence="3">4'-phosphopantetheine is transferred from CoA to a specific serine of apo-ACP by AcpS. This modification is essential for activity because fatty acids are bound in thioester linkage to the sulfhydryl of the prosthetic group.</text>
</comment>
<dbReference type="RefSeq" id="WP_004833368.1">
    <property type="nucleotide sequence ID" value="NZ_BHYQ01000003.1"/>
</dbReference>
<keyword evidence="1 3" id="KW-0596">Phosphopantetheine</keyword>
<dbReference type="InterPro" id="IPR036736">
    <property type="entry name" value="ACP-like_sf"/>
</dbReference>
<comment type="pathway">
    <text evidence="3">Lipid metabolism; fatty acid biosynthesis.</text>
</comment>
<evidence type="ECO:0000313" key="5">
    <source>
        <dbReference type="EMBL" id="AIZ36538.1"/>
    </source>
</evidence>
<evidence type="ECO:0000259" key="4">
    <source>
        <dbReference type="PROSITE" id="PS50075"/>
    </source>
</evidence>
<dbReference type="HAMAP" id="MF_01217">
    <property type="entry name" value="Acyl_carrier"/>
    <property type="match status" value="1"/>
</dbReference>
<dbReference type="GO" id="GO:0000036">
    <property type="term" value="F:acyl carrier activity"/>
    <property type="evidence" value="ECO:0007669"/>
    <property type="project" value="UniProtKB-UniRule"/>
</dbReference>
<dbReference type="InterPro" id="IPR009081">
    <property type="entry name" value="PP-bd_ACP"/>
</dbReference>
<dbReference type="InterPro" id="IPR003231">
    <property type="entry name" value="ACP"/>
</dbReference>
<dbReference type="GO" id="GO:0005737">
    <property type="term" value="C:cytoplasm"/>
    <property type="evidence" value="ECO:0007669"/>
    <property type="project" value="UniProtKB-SubCell"/>
</dbReference>
<dbReference type="AlphaFoldDB" id="A0A0B4S165"/>
<feature type="modified residue" description="O-(pantetheine 4'-phosphoryl)serine" evidence="3">
    <location>
        <position position="33"/>
    </location>
</feature>
<dbReference type="Proteomes" id="UP000031386">
    <property type="component" value="Chromosome"/>
</dbReference>
<dbReference type="SUPFAM" id="SSF47336">
    <property type="entry name" value="ACP-like"/>
    <property type="match status" value="1"/>
</dbReference>